<feature type="transmembrane region" description="Helical" evidence="6">
    <location>
        <begin position="205"/>
        <end position="226"/>
    </location>
</feature>
<feature type="transmembrane region" description="Helical" evidence="6">
    <location>
        <begin position="95"/>
        <end position="114"/>
    </location>
</feature>
<gene>
    <name evidence="8" type="ORF">SAMN05428963_11620</name>
</gene>
<feature type="transmembrane region" description="Helical" evidence="6">
    <location>
        <begin position="30"/>
        <end position="54"/>
    </location>
</feature>
<comment type="similarity">
    <text evidence="2">Belongs to the drug/metabolite transporter (DMT) superfamily. 10 TMS drug/metabolite exporter (DME) (TC 2.A.7.3) family.</text>
</comment>
<evidence type="ECO:0000313" key="8">
    <source>
        <dbReference type="EMBL" id="SKA33440.1"/>
    </source>
</evidence>
<keyword evidence="4 6" id="KW-1133">Transmembrane helix</keyword>
<keyword evidence="5 6" id="KW-0472">Membrane</keyword>
<dbReference type="InterPro" id="IPR037185">
    <property type="entry name" value="EmrE-like"/>
</dbReference>
<protein>
    <submittedName>
        <fullName evidence="8">EamA domain-containing membrane protein RarD</fullName>
    </submittedName>
</protein>
<keyword evidence="3 6" id="KW-0812">Transmembrane</keyword>
<evidence type="ECO:0000256" key="2">
    <source>
        <dbReference type="ARBA" id="ARBA00009853"/>
    </source>
</evidence>
<accession>A0A1T4SYY3</accession>
<feature type="domain" description="EamA" evidence="7">
    <location>
        <begin position="30"/>
        <end position="162"/>
    </location>
</feature>
<evidence type="ECO:0000256" key="4">
    <source>
        <dbReference type="ARBA" id="ARBA00022989"/>
    </source>
</evidence>
<evidence type="ECO:0000256" key="6">
    <source>
        <dbReference type="SAM" id="Phobius"/>
    </source>
</evidence>
<proteinExistence type="inferred from homology"/>
<feature type="transmembrane region" description="Helical" evidence="6">
    <location>
        <begin position="151"/>
        <end position="169"/>
    </location>
</feature>
<dbReference type="PANTHER" id="PTHR22911">
    <property type="entry name" value="ACYL-MALONYL CONDENSING ENZYME-RELATED"/>
    <property type="match status" value="1"/>
</dbReference>
<evidence type="ECO:0000256" key="1">
    <source>
        <dbReference type="ARBA" id="ARBA00004141"/>
    </source>
</evidence>
<feature type="domain" description="EamA" evidence="7">
    <location>
        <begin position="177"/>
        <end position="307"/>
    </location>
</feature>
<reference evidence="8 9" key="1">
    <citation type="submission" date="2017-02" db="EMBL/GenBank/DDBJ databases">
        <authorList>
            <person name="Peterson S.W."/>
        </authorList>
    </citation>
    <scope>NUCLEOTIDE SEQUENCE [LARGE SCALE GENOMIC DNA]</scope>
    <source>
        <strain evidence="8 9">USBA 369</strain>
    </source>
</reference>
<name>A0A1T4SYY3_9HYPH</name>
<feature type="transmembrane region" description="Helical" evidence="6">
    <location>
        <begin position="175"/>
        <end position="193"/>
    </location>
</feature>
<comment type="subcellular location">
    <subcellularLocation>
        <location evidence="1">Membrane</location>
        <topology evidence="1">Multi-pass membrane protein</topology>
    </subcellularLocation>
</comment>
<dbReference type="OrthoDB" id="9815809at2"/>
<feature type="transmembrane region" description="Helical" evidence="6">
    <location>
        <begin position="268"/>
        <end position="288"/>
    </location>
</feature>
<dbReference type="GO" id="GO:0016020">
    <property type="term" value="C:membrane"/>
    <property type="evidence" value="ECO:0007669"/>
    <property type="project" value="UniProtKB-SubCell"/>
</dbReference>
<dbReference type="Pfam" id="PF00892">
    <property type="entry name" value="EamA"/>
    <property type="match status" value="2"/>
</dbReference>
<dbReference type="InterPro" id="IPR000620">
    <property type="entry name" value="EamA_dom"/>
</dbReference>
<dbReference type="EMBL" id="FUXL01000016">
    <property type="protein sequence ID" value="SKA33440.1"/>
    <property type="molecule type" value="Genomic_DNA"/>
</dbReference>
<dbReference type="PANTHER" id="PTHR22911:SF6">
    <property type="entry name" value="SOLUTE CARRIER FAMILY 35 MEMBER G1"/>
    <property type="match status" value="1"/>
</dbReference>
<feature type="transmembrane region" description="Helical" evidence="6">
    <location>
        <begin position="294"/>
        <end position="312"/>
    </location>
</feature>
<keyword evidence="9" id="KW-1185">Reference proteome</keyword>
<evidence type="ECO:0000313" key="9">
    <source>
        <dbReference type="Proteomes" id="UP000190135"/>
    </source>
</evidence>
<dbReference type="Proteomes" id="UP000190135">
    <property type="component" value="Unassembled WGS sequence"/>
</dbReference>
<feature type="transmembrane region" description="Helical" evidence="6">
    <location>
        <begin position="66"/>
        <end position="83"/>
    </location>
</feature>
<evidence type="ECO:0000259" key="7">
    <source>
        <dbReference type="Pfam" id="PF00892"/>
    </source>
</evidence>
<evidence type="ECO:0000256" key="3">
    <source>
        <dbReference type="ARBA" id="ARBA00022692"/>
    </source>
</evidence>
<dbReference type="Gene3D" id="1.10.3730.20">
    <property type="match status" value="2"/>
</dbReference>
<organism evidence="8 9">
    <name type="scientific">Consotaella salsifontis</name>
    <dbReference type="NCBI Taxonomy" id="1365950"/>
    <lineage>
        <taxon>Bacteria</taxon>
        <taxon>Pseudomonadati</taxon>
        <taxon>Pseudomonadota</taxon>
        <taxon>Alphaproteobacteria</taxon>
        <taxon>Hyphomicrobiales</taxon>
        <taxon>Aurantimonadaceae</taxon>
        <taxon>Consotaella</taxon>
    </lineage>
</organism>
<dbReference type="SUPFAM" id="SSF103481">
    <property type="entry name" value="Multidrug resistance efflux transporter EmrE"/>
    <property type="match status" value="2"/>
</dbReference>
<sequence>MVGSVNRRDGDAMKSALTIDDNRFEPIRGLIVMSAATLLMPVMDSMAKVLGVFFDFPAAEITLGRFVFQAMLTVPILFLIEGARGFRIDRPLMNIVRGSFVGAGSVLFFASLKFMPLADAIAVFFVEPFILTILSAIFLKEKIGWHRSMSVVMGFFGAVLVIQPSFAVFGVVSLYPLGTATLFAFYLLLSRQLGTSGSALAMQLYAGIGGAGVVLVIMLFGTAAGLRELTFTVPETPVIWLLLASVGLAGLVSHFLATFAFQLAPASLLAPLQYLEIISATLLGLLIFGEAPNALSWLGIVIVVASGIYLFWREQKVARRKPVAIPDKPWQAP</sequence>
<feature type="transmembrane region" description="Helical" evidence="6">
    <location>
        <begin position="238"/>
        <end position="261"/>
    </location>
</feature>
<evidence type="ECO:0000256" key="5">
    <source>
        <dbReference type="ARBA" id="ARBA00023136"/>
    </source>
</evidence>
<feature type="transmembrane region" description="Helical" evidence="6">
    <location>
        <begin position="120"/>
        <end position="139"/>
    </location>
</feature>
<dbReference type="AlphaFoldDB" id="A0A1T4SYY3"/>